<dbReference type="SUPFAM" id="SSF51735">
    <property type="entry name" value="NAD(P)-binding Rossmann-fold domains"/>
    <property type="match status" value="1"/>
</dbReference>
<protein>
    <recommendedName>
        <fullName evidence="6">NAD(P)-binding protein</fullName>
    </recommendedName>
</protein>
<reference evidence="4 5" key="1">
    <citation type="journal article" date="2023" name="Elife">
        <title>Identification of key yeast species and microbe-microbe interactions impacting larval growth of Drosophila in the wild.</title>
        <authorList>
            <person name="Mure A."/>
            <person name="Sugiura Y."/>
            <person name="Maeda R."/>
            <person name="Honda K."/>
            <person name="Sakurai N."/>
            <person name="Takahashi Y."/>
            <person name="Watada M."/>
            <person name="Katoh T."/>
            <person name="Gotoh A."/>
            <person name="Gotoh Y."/>
            <person name="Taniguchi I."/>
            <person name="Nakamura K."/>
            <person name="Hayashi T."/>
            <person name="Katayama T."/>
            <person name="Uemura T."/>
            <person name="Hattori Y."/>
        </authorList>
    </citation>
    <scope>NUCLEOTIDE SEQUENCE [LARGE SCALE GENOMIC DNA]</scope>
    <source>
        <strain evidence="4 5">KH-74</strain>
    </source>
</reference>
<keyword evidence="2" id="KW-0521">NADP</keyword>
<dbReference type="AlphaFoldDB" id="A0AAV5S3Y5"/>
<dbReference type="Proteomes" id="UP001377567">
    <property type="component" value="Unassembled WGS sequence"/>
</dbReference>
<proteinExistence type="inferred from homology"/>
<dbReference type="PANTHER" id="PTHR24320">
    <property type="entry name" value="RETINOL DEHYDROGENASE"/>
    <property type="match status" value="1"/>
</dbReference>
<evidence type="ECO:0000256" key="2">
    <source>
        <dbReference type="ARBA" id="ARBA00022857"/>
    </source>
</evidence>
<sequence>MDSIIAPAPGYSKKKLLCDIYYGFRPNKPTFTPEDYPDLTGKTALVTGCNTGIGKHVVELLYQKNCNIIGVVRTHEKGDAARDEIVNNNPESNGTITVVGGCDYLDLAKIPSVAENIKKVLDGKPLNIIVHNAGLMAPDNKGTSAQGYEAMFQTNVLGPQLLQHFLDPLFVKKDDTSLKRIVWVSSGAHLLAFNTYGINWEDPTFEKVAVSERPDNQTLYGQSKAANIYQAKAWYENHKEFCDEVDCVSVSCYPGNLRTDLQRGWGLTMFFMKFLFWDGIYGAYSELFGALSPTLKAKDSGSYVVPFGEIQDPREDVKLGLTNGVYMKLWGLVEEKIKQYY</sequence>
<keyword evidence="5" id="KW-1185">Reference proteome</keyword>
<gene>
    <name evidence="4" type="ORF">DAKH74_050580</name>
</gene>
<comment type="similarity">
    <text evidence="1">Belongs to the short-chain dehydrogenases/reductases (SDR) family.</text>
</comment>
<evidence type="ECO:0000256" key="1">
    <source>
        <dbReference type="ARBA" id="ARBA00006484"/>
    </source>
</evidence>
<dbReference type="GO" id="GO:0016491">
    <property type="term" value="F:oxidoreductase activity"/>
    <property type="evidence" value="ECO:0007669"/>
    <property type="project" value="UniProtKB-KW"/>
</dbReference>
<dbReference type="InterPro" id="IPR002347">
    <property type="entry name" value="SDR_fam"/>
</dbReference>
<dbReference type="Pfam" id="PF00106">
    <property type="entry name" value="adh_short"/>
    <property type="match status" value="1"/>
</dbReference>
<comment type="caution">
    <text evidence="4">The sequence shown here is derived from an EMBL/GenBank/DDBJ whole genome shotgun (WGS) entry which is preliminary data.</text>
</comment>
<organism evidence="4 5">
    <name type="scientific">Maudiozyma humilis</name>
    <name type="common">Sour dough yeast</name>
    <name type="synonym">Kazachstania humilis</name>
    <dbReference type="NCBI Taxonomy" id="51915"/>
    <lineage>
        <taxon>Eukaryota</taxon>
        <taxon>Fungi</taxon>
        <taxon>Dikarya</taxon>
        <taxon>Ascomycota</taxon>
        <taxon>Saccharomycotina</taxon>
        <taxon>Saccharomycetes</taxon>
        <taxon>Saccharomycetales</taxon>
        <taxon>Saccharomycetaceae</taxon>
        <taxon>Maudiozyma</taxon>
    </lineage>
</organism>
<dbReference type="EMBL" id="BTGD01000025">
    <property type="protein sequence ID" value="GMM58441.1"/>
    <property type="molecule type" value="Genomic_DNA"/>
</dbReference>
<dbReference type="PRINTS" id="PR00081">
    <property type="entry name" value="GDHRDH"/>
</dbReference>
<dbReference type="PANTHER" id="PTHR24320:SF236">
    <property type="entry name" value="SHORT-CHAIN DEHYDROGENASE-RELATED"/>
    <property type="match status" value="1"/>
</dbReference>
<dbReference type="Gene3D" id="3.40.50.720">
    <property type="entry name" value="NAD(P)-binding Rossmann-like Domain"/>
    <property type="match status" value="1"/>
</dbReference>
<name>A0AAV5S3Y5_MAUHU</name>
<accession>A0AAV5S3Y5</accession>
<evidence type="ECO:0000313" key="4">
    <source>
        <dbReference type="EMBL" id="GMM58441.1"/>
    </source>
</evidence>
<evidence type="ECO:0008006" key="6">
    <source>
        <dbReference type="Google" id="ProtNLM"/>
    </source>
</evidence>
<evidence type="ECO:0000313" key="5">
    <source>
        <dbReference type="Proteomes" id="UP001377567"/>
    </source>
</evidence>
<dbReference type="InterPro" id="IPR036291">
    <property type="entry name" value="NAD(P)-bd_dom_sf"/>
</dbReference>
<keyword evidence="3" id="KW-0560">Oxidoreductase</keyword>
<evidence type="ECO:0000256" key="3">
    <source>
        <dbReference type="ARBA" id="ARBA00023002"/>
    </source>
</evidence>